<name>A0ABN9UV45_9DINO</name>
<keyword evidence="3" id="KW-1185">Reference proteome</keyword>
<gene>
    <name evidence="2" type="ORF">PCOR1329_LOCUS51343</name>
</gene>
<reference evidence="2" key="1">
    <citation type="submission" date="2023-10" db="EMBL/GenBank/DDBJ databases">
        <authorList>
            <person name="Chen Y."/>
            <person name="Shah S."/>
            <person name="Dougan E. K."/>
            <person name="Thang M."/>
            <person name="Chan C."/>
        </authorList>
    </citation>
    <scope>NUCLEOTIDE SEQUENCE [LARGE SCALE GENOMIC DNA]</scope>
</reference>
<feature type="compositionally biased region" description="Low complexity" evidence="1">
    <location>
        <begin position="44"/>
        <end position="64"/>
    </location>
</feature>
<sequence length="137" mass="14807">MREVIRHKPEDPFTFLSEQILAKKSTLAEKPAVVPAIPLRQAQQASASPAPVVGAPAVKQAPPQLGDTQQTAEAPPQLGDTRQALFAHRPSVGSWLAPASPCQAKKQMLKPCVTALTPFSDYYSANMVSYEMTDPRN</sequence>
<proteinExistence type="predicted"/>
<dbReference type="Proteomes" id="UP001189429">
    <property type="component" value="Unassembled WGS sequence"/>
</dbReference>
<evidence type="ECO:0000256" key="1">
    <source>
        <dbReference type="SAM" id="MobiDB-lite"/>
    </source>
</evidence>
<feature type="region of interest" description="Disordered" evidence="1">
    <location>
        <begin position="44"/>
        <end position="77"/>
    </location>
</feature>
<accession>A0ABN9UV45</accession>
<dbReference type="EMBL" id="CAUYUJ010016227">
    <property type="protein sequence ID" value="CAK0863115.1"/>
    <property type="molecule type" value="Genomic_DNA"/>
</dbReference>
<evidence type="ECO:0000313" key="2">
    <source>
        <dbReference type="EMBL" id="CAK0863115.1"/>
    </source>
</evidence>
<organism evidence="2 3">
    <name type="scientific">Prorocentrum cordatum</name>
    <dbReference type="NCBI Taxonomy" id="2364126"/>
    <lineage>
        <taxon>Eukaryota</taxon>
        <taxon>Sar</taxon>
        <taxon>Alveolata</taxon>
        <taxon>Dinophyceae</taxon>
        <taxon>Prorocentrales</taxon>
        <taxon>Prorocentraceae</taxon>
        <taxon>Prorocentrum</taxon>
    </lineage>
</organism>
<comment type="caution">
    <text evidence="2">The sequence shown here is derived from an EMBL/GenBank/DDBJ whole genome shotgun (WGS) entry which is preliminary data.</text>
</comment>
<evidence type="ECO:0000313" key="3">
    <source>
        <dbReference type="Proteomes" id="UP001189429"/>
    </source>
</evidence>
<protein>
    <submittedName>
        <fullName evidence="2">Uncharacterized protein</fullName>
    </submittedName>
</protein>